<evidence type="ECO:0000313" key="2">
    <source>
        <dbReference type="Proteomes" id="UP000260823"/>
    </source>
</evidence>
<dbReference type="EMBL" id="QWDE01000003">
    <property type="protein sequence ID" value="RFZ82001.1"/>
    <property type="molecule type" value="Genomic_DNA"/>
</dbReference>
<keyword evidence="2" id="KW-1185">Reference proteome</keyword>
<gene>
    <name evidence="1" type="ORF">DYU05_15335</name>
</gene>
<reference evidence="1 2" key="1">
    <citation type="submission" date="2018-08" db="EMBL/GenBank/DDBJ databases">
        <title>Mucilaginibacter terrae sp. nov., isolated from manganese diggings.</title>
        <authorList>
            <person name="Huang Y."/>
            <person name="Zhou Z."/>
        </authorList>
    </citation>
    <scope>NUCLEOTIDE SEQUENCE [LARGE SCALE GENOMIC DNA]</scope>
    <source>
        <strain evidence="1 2">ZH6</strain>
    </source>
</reference>
<organism evidence="1 2">
    <name type="scientific">Mucilaginibacter terrenus</name>
    <dbReference type="NCBI Taxonomy" id="2482727"/>
    <lineage>
        <taxon>Bacteria</taxon>
        <taxon>Pseudomonadati</taxon>
        <taxon>Bacteroidota</taxon>
        <taxon>Sphingobacteriia</taxon>
        <taxon>Sphingobacteriales</taxon>
        <taxon>Sphingobacteriaceae</taxon>
        <taxon>Mucilaginibacter</taxon>
    </lineage>
</organism>
<sequence length="251" mass="28091">MITINQYIKLLEKYLKQHKQINTVLTSNEADFAAYYKIVYPVAHIDYVTQRISGDNISHQFEIIIGDLFDPNVPASEFEIYSDCNLIADDLLTYFENQVNVDYEISPDTSIQKFTDANGDRVAGAVFVITFNQFRASDNCITPIDDNLSVAKPVMYYGAVNGVPTSLSGLTSTQATEATLDTGLGNPFVIALDDLYSLELVNDTSASNLDLTALYVRNGTLTAKDNTVYNLYYYEQAVPYSTSHKHKIRVR</sequence>
<accession>A0A3E2NM07</accession>
<proteinExistence type="predicted"/>
<comment type="caution">
    <text evidence="1">The sequence shown here is derived from an EMBL/GenBank/DDBJ whole genome shotgun (WGS) entry which is preliminary data.</text>
</comment>
<name>A0A3E2NM07_9SPHI</name>
<dbReference type="Proteomes" id="UP000260823">
    <property type="component" value="Unassembled WGS sequence"/>
</dbReference>
<dbReference type="OrthoDB" id="789765at2"/>
<dbReference type="AlphaFoldDB" id="A0A3E2NM07"/>
<dbReference type="RefSeq" id="WP_117384027.1">
    <property type="nucleotide sequence ID" value="NZ_QWDE01000003.1"/>
</dbReference>
<protein>
    <submittedName>
        <fullName evidence="1">Uncharacterized protein</fullName>
    </submittedName>
</protein>
<evidence type="ECO:0000313" key="1">
    <source>
        <dbReference type="EMBL" id="RFZ82001.1"/>
    </source>
</evidence>